<sequence>MRQNLIAIDKKILAVNLNLNSGLDIINRVWDKKNFFSINLDQSVDIVDLIIDLSKQMMVKLVLEPEWEAKFEISSYGYRPGKSTKDIIKLISDYLKNYPSYVTIINLLNNLLEVNNSFLLHRIDSIPIIQLNLENWLQLGILKEYYSYAQTFELPKIDLNCISILSPLLINIIFYDIHSYLQLNPLLLKNIFLIRYSHIILIMNYKKTLVVQAIKDIKSYITYLSNSTHNILIEIYHTTNGFDFLGYNIRTLFYYDSNNQQISKCIITPCIQSIKLYIQGNRELIQNFKSNSIEQLIKKLSSRLIKWGIYYNTCDSQLTFKNMDRVLFSQIKSLIARRHSNKSRDWLKKKYFPDNYNYYIFNNVYNSSWVLTSLDTDSSYKVFLPRMQWIPQCNYIAVSPNKSPYDGDYIYWRKRRKSSL</sequence>
<keyword evidence="2" id="KW-0150">Chloroplast</keyword>
<dbReference type="RefSeq" id="YP_009402697.1">
    <property type="nucleotide sequence ID" value="NC_035350.1"/>
</dbReference>
<gene>
    <name evidence="2" type="primary">orf421</name>
</gene>
<accession>A0A1Z1XB11</accession>
<dbReference type="EMBL" id="KY083067">
    <property type="protein sequence ID" value="ARX96050.1"/>
    <property type="molecule type" value="Genomic_DNA"/>
</dbReference>
<dbReference type="PANTHER" id="PTHR34047:SF10">
    <property type="entry name" value="GROUP II INTRON-ASSOCIATED OPEN READING FRAME"/>
    <property type="match status" value="1"/>
</dbReference>
<dbReference type="InterPro" id="IPR013597">
    <property type="entry name" value="Mat_intron_G2"/>
</dbReference>
<evidence type="ECO:0000259" key="1">
    <source>
        <dbReference type="Pfam" id="PF08388"/>
    </source>
</evidence>
<reference evidence="2" key="1">
    <citation type="submission" date="2016-11" db="EMBL/GenBank/DDBJ databases">
        <title>Chloroplast genome of compsopogon caeruleus.</title>
        <authorList>
            <person name="Nan F."/>
        </authorList>
    </citation>
    <scope>NUCLEOTIDE SEQUENCE</scope>
</reference>
<dbReference type="AlphaFoldDB" id="A0A1Z1XB11"/>
<proteinExistence type="predicted"/>
<keyword evidence="2" id="KW-0548">Nucleotidyltransferase</keyword>
<dbReference type="PANTHER" id="PTHR34047">
    <property type="entry name" value="NUCLEAR INTRON MATURASE 1, MITOCHONDRIAL-RELATED"/>
    <property type="match status" value="1"/>
</dbReference>
<dbReference type="GO" id="GO:0003964">
    <property type="term" value="F:RNA-directed DNA polymerase activity"/>
    <property type="evidence" value="ECO:0007669"/>
    <property type="project" value="UniProtKB-KW"/>
</dbReference>
<name>A0A1Z1XB11_9RHOD</name>
<geneLocation type="chloroplast" evidence="2"/>
<evidence type="ECO:0000313" key="2">
    <source>
        <dbReference type="EMBL" id="ARX96050.1"/>
    </source>
</evidence>
<protein>
    <submittedName>
        <fullName evidence="2">Putative reverse transcriptase</fullName>
    </submittedName>
</protein>
<keyword evidence="2" id="KW-0934">Plastid</keyword>
<organism evidence="2">
    <name type="scientific">Compsopogon caeruleus</name>
    <dbReference type="NCBI Taxonomy" id="31354"/>
    <lineage>
        <taxon>Eukaryota</taxon>
        <taxon>Rhodophyta</taxon>
        <taxon>Compsopogonophyceae</taxon>
        <taxon>Compsopogonales</taxon>
        <taxon>Compsopogonaceae</taxon>
        <taxon>Compsopogon</taxon>
    </lineage>
</organism>
<keyword evidence="2" id="KW-0695">RNA-directed DNA polymerase</keyword>
<dbReference type="GeneID" id="33366880"/>
<feature type="domain" description="Group II intron maturase-specific" evidence="1">
    <location>
        <begin position="282"/>
        <end position="352"/>
    </location>
</feature>
<keyword evidence="2" id="KW-0808">Transferase</keyword>
<dbReference type="InterPro" id="IPR051083">
    <property type="entry name" value="GrpII_Intron_Splice-Mob/Def"/>
</dbReference>
<dbReference type="Pfam" id="PF08388">
    <property type="entry name" value="GIIM"/>
    <property type="match status" value="1"/>
</dbReference>